<sequence length="160" mass="17481">MAPSTTYTRSKALRTIISAGLTAGVLDALAAMTMLMIRGGKNPLAVWSYVASAAFGQEALTGGTPMVVWGLVFHFFIALTFAGFFFLIFPAIRQYINQPVIVGLLYGIFVWLIMNRVVIPLSKLPAQPFDLSKAWIGIVIIMVFVGLPIALIVNRNYVAR</sequence>
<accession>A0A926Y1G2</accession>
<dbReference type="RefSeq" id="WP_190887661.1">
    <property type="nucleotide sequence ID" value="NZ_JACWZY010000010.1"/>
</dbReference>
<feature type="transmembrane region" description="Helical" evidence="1">
    <location>
        <begin position="12"/>
        <end position="37"/>
    </location>
</feature>
<evidence type="ECO:0008006" key="4">
    <source>
        <dbReference type="Google" id="ProtNLM"/>
    </source>
</evidence>
<feature type="transmembrane region" description="Helical" evidence="1">
    <location>
        <begin position="95"/>
        <end position="114"/>
    </location>
</feature>
<dbReference type="Proteomes" id="UP000598820">
    <property type="component" value="Unassembled WGS sequence"/>
</dbReference>
<keyword evidence="1" id="KW-0472">Membrane</keyword>
<keyword evidence="1" id="KW-1133">Transmembrane helix</keyword>
<dbReference type="AlphaFoldDB" id="A0A926Y1G2"/>
<comment type="caution">
    <text evidence="2">The sequence shown here is derived from an EMBL/GenBank/DDBJ whole genome shotgun (WGS) entry which is preliminary data.</text>
</comment>
<evidence type="ECO:0000313" key="2">
    <source>
        <dbReference type="EMBL" id="MBD2701808.1"/>
    </source>
</evidence>
<gene>
    <name evidence="2" type="ORF">IC229_14245</name>
</gene>
<organism evidence="2 3">
    <name type="scientific">Spirosoma profusum</name>
    <dbReference type="NCBI Taxonomy" id="2771354"/>
    <lineage>
        <taxon>Bacteria</taxon>
        <taxon>Pseudomonadati</taxon>
        <taxon>Bacteroidota</taxon>
        <taxon>Cytophagia</taxon>
        <taxon>Cytophagales</taxon>
        <taxon>Cytophagaceae</taxon>
        <taxon>Spirosoma</taxon>
    </lineage>
</organism>
<keyword evidence="3" id="KW-1185">Reference proteome</keyword>
<protein>
    <recommendedName>
        <fullName evidence="4">DUF1440 domain-containing protein</fullName>
    </recommendedName>
</protein>
<feature type="transmembrane region" description="Helical" evidence="1">
    <location>
        <begin position="134"/>
        <end position="153"/>
    </location>
</feature>
<name>A0A926Y1G2_9BACT</name>
<feature type="transmembrane region" description="Helical" evidence="1">
    <location>
        <begin position="66"/>
        <end position="88"/>
    </location>
</feature>
<keyword evidence="1" id="KW-0812">Transmembrane</keyword>
<proteinExistence type="predicted"/>
<dbReference type="EMBL" id="JACWZY010000010">
    <property type="protein sequence ID" value="MBD2701808.1"/>
    <property type="molecule type" value="Genomic_DNA"/>
</dbReference>
<evidence type="ECO:0000256" key="1">
    <source>
        <dbReference type="SAM" id="Phobius"/>
    </source>
</evidence>
<evidence type="ECO:0000313" key="3">
    <source>
        <dbReference type="Proteomes" id="UP000598820"/>
    </source>
</evidence>
<reference evidence="2" key="1">
    <citation type="submission" date="2020-09" db="EMBL/GenBank/DDBJ databases">
        <authorList>
            <person name="Kim M.K."/>
        </authorList>
    </citation>
    <scope>NUCLEOTIDE SEQUENCE</scope>
    <source>
        <strain evidence="2">BT702</strain>
    </source>
</reference>